<evidence type="ECO:0008006" key="3">
    <source>
        <dbReference type="Google" id="ProtNLM"/>
    </source>
</evidence>
<dbReference type="EMBL" id="JACOME010000001">
    <property type="protein sequence ID" value="MBC3845320.1"/>
    <property type="molecule type" value="Genomic_DNA"/>
</dbReference>
<dbReference type="RefSeq" id="WP_186844435.1">
    <property type="nucleotide sequence ID" value="NZ_JACOME010000001.1"/>
</dbReference>
<protein>
    <recommendedName>
        <fullName evidence="3">SdiA-regulated</fullName>
    </recommendedName>
</protein>
<name>A0ABR6XXV7_9FLAO</name>
<evidence type="ECO:0000313" key="1">
    <source>
        <dbReference type="EMBL" id="MBC3845320.1"/>
    </source>
</evidence>
<keyword evidence="2" id="KW-1185">Reference proteome</keyword>
<sequence>MIYFKRLIFLFLITNSCQSHGQLTIEGSINNSIDEASAAEIISQSDLIWTIQDSGNDSELYGLNERGKIIRNINITNASNIDWEDLTSDEFGNLYIGDFGNNNGKRKYFRILKVNNEDLGNNTAEVETIEFTAPKGVKSKDFEAFFLYNNSFYIISKETKKFIVLKVPNEIGKHKAVVKSDFNLKGKNNKITSADISKDGKTIVLLNHDKLWKLSDFDSDDFFSGDITEKKFDHNSQKEGLCFKSDSTIIITDERNGSEGGNIYSFYLK</sequence>
<evidence type="ECO:0000313" key="2">
    <source>
        <dbReference type="Proteomes" id="UP000607435"/>
    </source>
</evidence>
<dbReference type="Proteomes" id="UP000607435">
    <property type="component" value="Unassembled WGS sequence"/>
</dbReference>
<gene>
    <name evidence="1" type="ORF">H6H04_02915</name>
</gene>
<organism evidence="1 2">
    <name type="scientific">Winogradskyella echinorum</name>
    <dbReference type="NCBI Taxonomy" id="538189"/>
    <lineage>
        <taxon>Bacteria</taxon>
        <taxon>Pseudomonadati</taxon>
        <taxon>Bacteroidota</taxon>
        <taxon>Flavobacteriia</taxon>
        <taxon>Flavobacteriales</taxon>
        <taxon>Flavobacteriaceae</taxon>
        <taxon>Winogradskyella</taxon>
    </lineage>
</organism>
<reference evidence="1 2" key="1">
    <citation type="submission" date="2020-08" db="EMBL/GenBank/DDBJ databases">
        <title>Winogradskyella ouciana sp. nov., isolated from the hadal seawater of the Mariana Trench.</title>
        <authorList>
            <person name="He X."/>
        </authorList>
    </citation>
    <scope>NUCLEOTIDE SEQUENCE [LARGE SCALE GENOMIC DNA]</scope>
    <source>
        <strain evidence="1 2">KCTC 22026</strain>
    </source>
</reference>
<dbReference type="SUPFAM" id="SSF101898">
    <property type="entry name" value="NHL repeat"/>
    <property type="match status" value="1"/>
</dbReference>
<comment type="caution">
    <text evidence="1">The sequence shown here is derived from an EMBL/GenBank/DDBJ whole genome shotgun (WGS) entry which is preliminary data.</text>
</comment>
<proteinExistence type="predicted"/>
<accession>A0ABR6XXV7</accession>